<reference evidence="1 2" key="1">
    <citation type="submission" date="2019-03" db="EMBL/GenBank/DDBJ databases">
        <title>The genome sequence of a newly discovered highly antifungal drug resistant Aspergillus species, Aspergillus tanneri NIH 1004.</title>
        <authorList>
            <person name="Mounaud S."/>
            <person name="Singh I."/>
            <person name="Joardar V."/>
            <person name="Pakala S."/>
            <person name="Pakala S."/>
            <person name="Venepally P."/>
            <person name="Hoover J."/>
            <person name="Nierman W."/>
            <person name="Chung J."/>
            <person name="Losada L."/>
        </authorList>
    </citation>
    <scope>NUCLEOTIDE SEQUENCE [LARGE SCALE GENOMIC DNA]</scope>
    <source>
        <strain evidence="1 2">NIH1004</strain>
    </source>
</reference>
<dbReference type="EMBL" id="SOSA01000136">
    <property type="protein sequence ID" value="THC95913.1"/>
    <property type="molecule type" value="Genomic_DNA"/>
</dbReference>
<sequence length="37" mass="4200">MDAFNRHMPTENALSEAIQVAMNEMDTMPSDNEKTQT</sequence>
<evidence type="ECO:0000313" key="1">
    <source>
        <dbReference type="EMBL" id="THC95913.1"/>
    </source>
</evidence>
<accession>A0A4S3JKC4</accession>
<protein>
    <submittedName>
        <fullName evidence="1">Uncharacterized protein</fullName>
    </submittedName>
</protein>
<proteinExistence type="predicted"/>
<dbReference type="AlphaFoldDB" id="A0A4S3JKC4"/>
<name>A0A4S3JKC4_9EURO</name>
<dbReference type="VEuPathDB" id="FungiDB:EYZ11_004599"/>
<comment type="caution">
    <text evidence="1">The sequence shown here is derived from an EMBL/GenBank/DDBJ whole genome shotgun (WGS) entry which is preliminary data.</text>
</comment>
<organism evidence="1 2">
    <name type="scientific">Aspergillus tanneri</name>
    <dbReference type="NCBI Taxonomy" id="1220188"/>
    <lineage>
        <taxon>Eukaryota</taxon>
        <taxon>Fungi</taxon>
        <taxon>Dikarya</taxon>
        <taxon>Ascomycota</taxon>
        <taxon>Pezizomycotina</taxon>
        <taxon>Eurotiomycetes</taxon>
        <taxon>Eurotiomycetidae</taxon>
        <taxon>Eurotiales</taxon>
        <taxon>Aspergillaceae</taxon>
        <taxon>Aspergillus</taxon>
        <taxon>Aspergillus subgen. Circumdati</taxon>
    </lineage>
</organism>
<dbReference type="Proteomes" id="UP000308092">
    <property type="component" value="Unassembled WGS sequence"/>
</dbReference>
<evidence type="ECO:0000313" key="2">
    <source>
        <dbReference type="Proteomes" id="UP000308092"/>
    </source>
</evidence>
<keyword evidence="2" id="KW-1185">Reference proteome</keyword>
<gene>
    <name evidence="1" type="ORF">EYZ11_004599</name>
</gene>